<dbReference type="InterPro" id="IPR050190">
    <property type="entry name" value="UPF0213_domain"/>
</dbReference>
<gene>
    <name evidence="3" type="ORF">EDD72_13215</name>
</gene>
<accession>A0A4R3K5B4</accession>
<dbReference type="Pfam" id="PF01541">
    <property type="entry name" value="GIY-YIG"/>
    <property type="match status" value="1"/>
</dbReference>
<dbReference type="InterPro" id="IPR000305">
    <property type="entry name" value="GIY-YIG_endonuc"/>
</dbReference>
<proteinExistence type="inferred from homology"/>
<keyword evidence="3" id="KW-0255">Endonuclease</keyword>
<protein>
    <submittedName>
        <fullName evidence="3">Putative endonuclease</fullName>
    </submittedName>
</protein>
<dbReference type="AlphaFoldDB" id="A0A4R3K5B4"/>
<keyword evidence="4" id="KW-1185">Reference proteome</keyword>
<evidence type="ECO:0000259" key="2">
    <source>
        <dbReference type="PROSITE" id="PS50164"/>
    </source>
</evidence>
<dbReference type="Proteomes" id="UP000295788">
    <property type="component" value="Unassembled WGS sequence"/>
</dbReference>
<reference evidence="3 4" key="1">
    <citation type="submission" date="2019-03" db="EMBL/GenBank/DDBJ databases">
        <title>Genomic Encyclopedia of Type Strains, Phase IV (KMG-IV): sequencing the most valuable type-strain genomes for metagenomic binning, comparative biology and taxonomic classification.</title>
        <authorList>
            <person name="Goeker M."/>
        </authorList>
    </citation>
    <scope>NUCLEOTIDE SEQUENCE [LARGE SCALE GENOMIC DNA]</scope>
    <source>
        <strain evidence="3 4">DSM 23802</strain>
    </source>
</reference>
<keyword evidence="3" id="KW-0540">Nuclease</keyword>
<dbReference type="GO" id="GO:0004519">
    <property type="term" value="F:endonuclease activity"/>
    <property type="evidence" value="ECO:0007669"/>
    <property type="project" value="UniProtKB-KW"/>
</dbReference>
<dbReference type="PROSITE" id="PS50164">
    <property type="entry name" value="GIY_YIG"/>
    <property type="match status" value="1"/>
</dbReference>
<dbReference type="OrthoDB" id="9807770at2"/>
<evidence type="ECO:0000313" key="3">
    <source>
        <dbReference type="EMBL" id="TCS77959.1"/>
    </source>
</evidence>
<dbReference type="Gene3D" id="3.40.1440.10">
    <property type="entry name" value="GIY-YIG endonuclease"/>
    <property type="match status" value="1"/>
</dbReference>
<dbReference type="PANTHER" id="PTHR34477:SF1">
    <property type="entry name" value="UPF0213 PROTEIN YHBQ"/>
    <property type="match status" value="1"/>
</dbReference>
<dbReference type="InterPro" id="IPR035901">
    <property type="entry name" value="GIY-YIG_endonuc_sf"/>
</dbReference>
<dbReference type="RefSeq" id="WP_132770761.1">
    <property type="nucleotide sequence ID" value="NZ_SMAB01000032.1"/>
</dbReference>
<dbReference type="EMBL" id="SMAB01000032">
    <property type="protein sequence ID" value="TCS77959.1"/>
    <property type="molecule type" value="Genomic_DNA"/>
</dbReference>
<evidence type="ECO:0000256" key="1">
    <source>
        <dbReference type="ARBA" id="ARBA00007435"/>
    </source>
</evidence>
<organism evidence="3 4">
    <name type="scientific">Tepidibacillus fermentans</name>
    <dbReference type="NCBI Taxonomy" id="1281767"/>
    <lineage>
        <taxon>Bacteria</taxon>
        <taxon>Bacillati</taxon>
        <taxon>Bacillota</taxon>
        <taxon>Bacilli</taxon>
        <taxon>Bacillales</taxon>
        <taxon>Bacillaceae</taxon>
        <taxon>Tepidibacillus</taxon>
    </lineage>
</organism>
<comment type="similarity">
    <text evidence="1">Belongs to the UPF0213 family.</text>
</comment>
<name>A0A4R3K5B4_9BACI</name>
<dbReference type="SUPFAM" id="SSF82771">
    <property type="entry name" value="GIY-YIG endonuclease"/>
    <property type="match status" value="1"/>
</dbReference>
<sequence>MVISVDEPYYVYILECKDHTYYTGSTNCIEHRLKQHQLGKAAKYTRGRGPVKLVYVEKGQGKSWGLKRENEIKRLPRKKKEQLILEGGNIEYPKKL</sequence>
<dbReference type="PANTHER" id="PTHR34477">
    <property type="entry name" value="UPF0213 PROTEIN YHBQ"/>
    <property type="match status" value="1"/>
</dbReference>
<feature type="domain" description="GIY-YIG" evidence="2">
    <location>
        <begin position="7"/>
        <end position="82"/>
    </location>
</feature>
<keyword evidence="3" id="KW-0378">Hydrolase</keyword>
<comment type="caution">
    <text evidence="3">The sequence shown here is derived from an EMBL/GenBank/DDBJ whole genome shotgun (WGS) entry which is preliminary data.</text>
</comment>
<evidence type="ECO:0000313" key="4">
    <source>
        <dbReference type="Proteomes" id="UP000295788"/>
    </source>
</evidence>
<dbReference type="CDD" id="cd10456">
    <property type="entry name" value="GIY-YIG_UPF0213"/>
    <property type="match status" value="1"/>
</dbReference>